<proteinExistence type="predicted"/>
<protein>
    <submittedName>
        <fullName evidence="1">Uncharacterized protein</fullName>
    </submittedName>
</protein>
<name>A0A1F6WXC0_9BACT</name>
<sequence>MGKDYKTKKFEIEYAKCVWGLLCSLSSVDQERNNISLFNVVEQINIPIEFFVQQKKENKNLVFPFSYEVVLCWRRTLDIGISNEEILADFKIKVVDPSGKILQEILSPLKFPKGIKRLRSRLVMQGMLASMAGDYAYHVEIKLPNQNDFEKVLEIPLEVREVSSPK</sequence>
<dbReference type="AlphaFoldDB" id="A0A1F6WXC0"/>
<reference evidence="1 2" key="1">
    <citation type="journal article" date="2016" name="Nat. Commun.">
        <title>Thousands of microbial genomes shed light on interconnected biogeochemical processes in an aquifer system.</title>
        <authorList>
            <person name="Anantharaman K."/>
            <person name="Brown C.T."/>
            <person name="Hug L.A."/>
            <person name="Sharon I."/>
            <person name="Castelle C.J."/>
            <person name="Probst A.J."/>
            <person name="Thomas B.C."/>
            <person name="Singh A."/>
            <person name="Wilkins M.J."/>
            <person name="Karaoz U."/>
            <person name="Brodie E.L."/>
            <person name="Williams K.H."/>
            <person name="Hubbard S.S."/>
            <person name="Banfield J.F."/>
        </authorList>
    </citation>
    <scope>NUCLEOTIDE SEQUENCE [LARGE SCALE GENOMIC DNA]</scope>
</reference>
<organism evidence="1 2">
    <name type="scientific">Candidatus Nomurabacteria bacterium RIFCSPLOWO2_01_FULL_41_12</name>
    <dbReference type="NCBI Taxonomy" id="1801774"/>
    <lineage>
        <taxon>Bacteria</taxon>
        <taxon>Candidatus Nomuraibacteriota</taxon>
    </lineage>
</organism>
<comment type="caution">
    <text evidence="1">The sequence shown here is derived from an EMBL/GenBank/DDBJ whole genome shotgun (WGS) entry which is preliminary data.</text>
</comment>
<dbReference type="EMBL" id="MFUY01000004">
    <property type="protein sequence ID" value="OGI86522.1"/>
    <property type="molecule type" value="Genomic_DNA"/>
</dbReference>
<evidence type="ECO:0000313" key="1">
    <source>
        <dbReference type="EMBL" id="OGI86522.1"/>
    </source>
</evidence>
<dbReference type="STRING" id="1801774.A3A05_00135"/>
<evidence type="ECO:0000313" key="2">
    <source>
        <dbReference type="Proteomes" id="UP000176187"/>
    </source>
</evidence>
<accession>A0A1F6WXC0</accession>
<gene>
    <name evidence="1" type="ORF">A3A05_00135</name>
</gene>
<dbReference type="Proteomes" id="UP000176187">
    <property type="component" value="Unassembled WGS sequence"/>
</dbReference>